<dbReference type="AlphaFoldDB" id="A0A445J390"/>
<protein>
    <submittedName>
        <fullName evidence="2">Pentatricopeptide repeat-containing protein, mitochondrial</fullName>
    </submittedName>
</protein>
<keyword evidence="1" id="KW-0677">Repeat</keyword>
<gene>
    <name evidence="2" type="ORF">D0Y65_024676</name>
</gene>
<keyword evidence="3" id="KW-1185">Reference proteome</keyword>
<organism evidence="2 3">
    <name type="scientific">Glycine soja</name>
    <name type="common">Wild soybean</name>
    <dbReference type="NCBI Taxonomy" id="3848"/>
    <lineage>
        <taxon>Eukaryota</taxon>
        <taxon>Viridiplantae</taxon>
        <taxon>Streptophyta</taxon>
        <taxon>Embryophyta</taxon>
        <taxon>Tracheophyta</taxon>
        <taxon>Spermatophyta</taxon>
        <taxon>Magnoliopsida</taxon>
        <taxon>eudicotyledons</taxon>
        <taxon>Gunneridae</taxon>
        <taxon>Pentapetalae</taxon>
        <taxon>rosids</taxon>
        <taxon>fabids</taxon>
        <taxon>Fabales</taxon>
        <taxon>Fabaceae</taxon>
        <taxon>Papilionoideae</taxon>
        <taxon>50 kb inversion clade</taxon>
        <taxon>NPAAA clade</taxon>
        <taxon>indigoferoid/millettioid clade</taxon>
        <taxon>Phaseoleae</taxon>
        <taxon>Glycine</taxon>
        <taxon>Glycine subgen. Soja</taxon>
    </lineage>
</organism>
<reference evidence="2 3" key="1">
    <citation type="submission" date="2018-09" db="EMBL/GenBank/DDBJ databases">
        <title>A high-quality reference genome of wild soybean provides a powerful tool to mine soybean genomes.</title>
        <authorList>
            <person name="Xie M."/>
            <person name="Chung C.Y.L."/>
            <person name="Li M.-W."/>
            <person name="Wong F.-L."/>
            <person name="Chan T.-F."/>
            <person name="Lam H.-M."/>
        </authorList>
    </citation>
    <scope>NUCLEOTIDE SEQUENCE [LARGE SCALE GENOMIC DNA]</scope>
    <source>
        <strain evidence="3">cv. W05</strain>
        <tissue evidence="2">Hypocotyl of etiolated seedlings</tissue>
    </source>
</reference>
<proteinExistence type="predicted"/>
<evidence type="ECO:0000313" key="2">
    <source>
        <dbReference type="EMBL" id="RZB92850.1"/>
    </source>
</evidence>
<name>A0A445J390_GLYSO</name>
<evidence type="ECO:0000256" key="1">
    <source>
        <dbReference type="ARBA" id="ARBA00022737"/>
    </source>
</evidence>
<evidence type="ECO:0000313" key="3">
    <source>
        <dbReference type="Proteomes" id="UP000289340"/>
    </source>
</evidence>
<dbReference type="InterPro" id="IPR011990">
    <property type="entry name" value="TPR-like_helical_dom_sf"/>
</dbReference>
<dbReference type="Pfam" id="PF01535">
    <property type="entry name" value="PPR"/>
    <property type="match status" value="1"/>
</dbReference>
<sequence>MYSLRGGVFIGDAYKVFAEMREKNVFAWTAIIAAHVACSDMLSARRLFDLGPQRGVVLWNVVVSGYIELGA</sequence>
<dbReference type="Proteomes" id="UP000289340">
    <property type="component" value="Chromosome 9"/>
</dbReference>
<dbReference type="EMBL" id="QZWG01000009">
    <property type="protein sequence ID" value="RZB92850.1"/>
    <property type="molecule type" value="Genomic_DNA"/>
</dbReference>
<dbReference type="Gene3D" id="1.25.40.10">
    <property type="entry name" value="Tetratricopeptide repeat domain"/>
    <property type="match status" value="1"/>
</dbReference>
<comment type="caution">
    <text evidence="2">The sequence shown here is derived from an EMBL/GenBank/DDBJ whole genome shotgun (WGS) entry which is preliminary data.</text>
</comment>
<dbReference type="InterPro" id="IPR002885">
    <property type="entry name" value="PPR_rpt"/>
</dbReference>
<accession>A0A445J390</accession>